<sequence length="718" mass="82688">MKNYLILLCLSITFTTNAQLIQDTVFQQAVSLKYSLPSELSEARLKKVLVDYNDIVYVLSDKGLYRVLEGQLLKDILYRPLAGKTPLDICLQENTGYMYYLYEDEWLTNAYAGIHYASVPKGKYTHLAVAEDGRVLLVAKASATVYQKDGFQKINLPKGSMVAVKVHQGVFYYCTGRAVFRLNNFTWEKIHEGEGIRDIAFGPTDVYIATRKGYYCLSIRDFRNTLPVQEQLPVNELNTLLVNQHDVWAATPEGAFKLSPEGAFRYFASQRWLDENKVIDLAVDSEGNAYFLTPGGLNKVQYQGQTLAEKATYFQRKIRQKHIRYGLISPLRYQKAGDIRTAQLTDTDNDGLWTAFYMGSQAFRYAVTGEAKAKRYVWEAFEAYERLLSINSLDGFPSRTFERKGYKVSDPERWRNSPEEAWEWKGHTSSDEFVGYIWVAALMDQLIAQTPEEKYRVAQFIDKILMHVLNNDYYFVDIDGKPTTWGRWNPEYINQYPETVVDRKLGSTTLIAGLQLGYHVTGKEIYKREIEKLFKEHGYLDNIRIDVNCIRTTPGVIYDGHNMGAGGWNHSDDEMAFLTYWVLYHYALDGSLKTTYGEVIENHWQIEKPEKNALWNLITYGTAGKMDPEATGWHLREFPMDLIRYDVRNAHRKDLRYLPENFRGQSTEELLPPGERKIHRHNANPFTLDGGSGGTAELAGDEFLLPYWLGRYLEVIDE</sequence>
<keyword evidence="3" id="KW-1185">Reference proteome</keyword>
<gene>
    <name evidence="2" type="ORF">AAG747_04275</name>
</gene>
<dbReference type="AlphaFoldDB" id="A0AAW9RQQ8"/>
<keyword evidence="1" id="KW-0732">Signal</keyword>
<dbReference type="Gene3D" id="2.130.10.10">
    <property type="entry name" value="YVTN repeat-like/Quinoprotein amine dehydrogenase"/>
    <property type="match status" value="1"/>
</dbReference>
<dbReference type="InterPro" id="IPR015943">
    <property type="entry name" value="WD40/YVTN_repeat-like_dom_sf"/>
</dbReference>
<evidence type="ECO:0000313" key="2">
    <source>
        <dbReference type="EMBL" id="MEN7547109.1"/>
    </source>
</evidence>
<feature type="signal peptide" evidence="1">
    <location>
        <begin position="1"/>
        <end position="18"/>
    </location>
</feature>
<accession>A0AAW9RQQ8</accession>
<dbReference type="Proteomes" id="UP001403385">
    <property type="component" value="Unassembled WGS sequence"/>
</dbReference>
<proteinExistence type="predicted"/>
<feature type="chain" id="PRO_5043970539" evidence="1">
    <location>
        <begin position="19"/>
        <end position="718"/>
    </location>
</feature>
<reference evidence="2 3" key="1">
    <citation type="submission" date="2024-04" db="EMBL/GenBank/DDBJ databases">
        <title>Novel genus in family Flammeovirgaceae.</title>
        <authorList>
            <person name="Nguyen T.H."/>
            <person name="Vuong T.Q."/>
            <person name="Le H."/>
            <person name="Kim S.-G."/>
        </authorList>
    </citation>
    <scope>NUCLEOTIDE SEQUENCE [LARGE SCALE GENOMIC DNA]</scope>
    <source>
        <strain evidence="2 3">JCM 23209</strain>
    </source>
</reference>
<protein>
    <submittedName>
        <fullName evidence="2">Uncharacterized protein</fullName>
    </submittedName>
</protein>
<name>A0AAW9RQQ8_9BACT</name>
<comment type="caution">
    <text evidence="2">The sequence shown here is derived from an EMBL/GenBank/DDBJ whole genome shotgun (WGS) entry which is preliminary data.</text>
</comment>
<dbReference type="RefSeq" id="WP_346819896.1">
    <property type="nucleotide sequence ID" value="NZ_JBDKWZ010000002.1"/>
</dbReference>
<evidence type="ECO:0000256" key="1">
    <source>
        <dbReference type="SAM" id="SignalP"/>
    </source>
</evidence>
<organism evidence="2 3">
    <name type="scientific">Rapidithrix thailandica</name>
    <dbReference type="NCBI Taxonomy" id="413964"/>
    <lineage>
        <taxon>Bacteria</taxon>
        <taxon>Pseudomonadati</taxon>
        <taxon>Bacteroidota</taxon>
        <taxon>Cytophagia</taxon>
        <taxon>Cytophagales</taxon>
        <taxon>Flammeovirgaceae</taxon>
        <taxon>Rapidithrix</taxon>
    </lineage>
</organism>
<evidence type="ECO:0000313" key="3">
    <source>
        <dbReference type="Proteomes" id="UP001403385"/>
    </source>
</evidence>
<dbReference type="EMBL" id="JBDKWZ010000002">
    <property type="protein sequence ID" value="MEN7547109.1"/>
    <property type="molecule type" value="Genomic_DNA"/>
</dbReference>